<dbReference type="AlphaFoldDB" id="A0AAD6J2K1"/>
<gene>
    <name evidence="1" type="ORF">Dda_3252</name>
</gene>
<organism evidence="1 2">
    <name type="scientific">Drechslerella dactyloides</name>
    <name type="common">Nematode-trapping fungus</name>
    <name type="synonym">Arthrobotrys dactyloides</name>
    <dbReference type="NCBI Taxonomy" id="74499"/>
    <lineage>
        <taxon>Eukaryota</taxon>
        <taxon>Fungi</taxon>
        <taxon>Dikarya</taxon>
        <taxon>Ascomycota</taxon>
        <taxon>Pezizomycotina</taxon>
        <taxon>Orbiliomycetes</taxon>
        <taxon>Orbiliales</taxon>
        <taxon>Orbiliaceae</taxon>
        <taxon>Drechslerella</taxon>
    </lineage>
</organism>
<dbReference type="EMBL" id="JAQGDS010000003">
    <property type="protein sequence ID" value="KAJ6262444.1"/>
    <property type="molecule type" value="Genomic_DNA"/>
</dbReference>
<proteinExistence type="predicted"/>
<reference evidence="1" key="1">
    <citation type="submission" date="2023-01" db="EMBL/GenBank/DDBJ databases">
        <title>The chitinases involved in constricting ring structure development in the nematode-trapping fungus Drechslerella dactyloides.</title>
        <authorList>
            <person name="Wang R."/>
            <person name="Zhang L."/>
            <person name="Tang P."/>
            <person name="Li S."/>
            <person name="Liang L."/>
        </authorList>
    </citation>
    <scope>NUCLEOTIDE SEQUENCE</scope>
    <source>
        <strain evidence="1">YMF1.00031</strain>
    </source>
</reference>
<name>A0AAD6J2K1_DREDA</name>
<keyword evidence="2" id="KW-1185">Reference proteome</keyword>
<comment type="caution">
    <text evidence="1">The sequence shown here is derived from an EMBL/GenBank/DDBJ whole genome shotgun (WGS) entry which is preliminary data.</text>
</comment>
<evidence type="ECO:0000313" key="2">
    <source>
        <dbReference type="Proteomes" id="UP001221413"/>
    </source>
</evidence>
<sequence length="61" mass="7130">MPCKPQVWPKLDWFQGKFENAAIEEKNERIHSLALQIIKEQNNAENGRMSRTSRTGSNMNR</sequence>
<protein>
    <submittedName>
        <fullName evidence="1">Uncharacterized protein</fullName>
    </submittedName>
</protein>
<accession>A0AAD6J2K1</accession>
<dbReference type="Proteomes" id="UP001221413">
    <property type="component" value="Unassembled WGS sequence"/>
</dbReference>
<evidence type="ECO:0000313" key="1">
    <source>
        <dbReference type="EMBL" id="KAJ6262444.1"/>
    </source>
</evidence>